<dbReference type="GO" id="GO:0005525">
    <property type="term" value="F:GTP binding"/>
    <property type="evidence" value="ECO:0007669"/>
    <property type="project" value="UniProtKB-KW"/>
</dbReference>
<keyword evidence="4" id="KW-0488">Methylation</keyword>
<keyword evidence="7" id="KW-0342">GTP-binding</keyword>
<dbReference type="EMBL" id="JACEEZ010018418">
    <property type="protein sequence ID" value="KAG0716934.1"/>
    <property type="molecule type" value="Genomic_DNA"/>
</dbReference>
<dbReference type="PROSITE" id="PS51420">
    <property type="entry name" value="RHO"/>
    <property type="match status" value="1"/>
</dbReference>
<evidence type="ECO:0000256" key="10">
    <source>
        <dbReference type="ARBA" id="ARBA00046278"/>
    </source>
</evidence>
<evidence type="ECO:0000313" key="12">
    <source>
        <dbReference type="Proteomes" id="UP000770661"/>
    </source>
</evidence>
<dbReference type="GO" id="GO:0012505">
    <property type="term" value="C:endomembrane system"/>
    <property type="evidence" value="ECO:0007669"/>
    <property type="project" value="UniProtKB-SubCell"/>
</dbReference>
<dbReference type="AlphaFoldDB" id="A0A8J4Y626"/>
<dbReference type="OrthoDB" id="5976022at2759"/>
<dbReference type="InterPro" id="IPR001806">
    <property type="entry name" value="Small_GTPase"/>
</dbReference>
<dbReference type="PROSITE" id="PS51419">
    <property type="entry name" value="RAB"/>
    <property type="match status" value="1"/>
</dbReference>
<dbReference type="EC" id="3.6.5.2" evidence="2"/>
<evidence type="ECO:0000256" key="3">
    <source>
        <dbReference type="ARBA" id="ARBA00022475"/>
    </source>
</evidence>
<sequence>MASTHPHQHTRNGIKVFRIVVLGEGGVGKSALTLQFVSHNFLEYHDPTIEDAYQRQAVIDGEPALLDILDTAGQIEFTAMREQYMRCGEGFLICYSLTDRRSFEEVAGYKKLITKVRAADNIPIVLVGNKVDLDDRKVTTEEGQALAQAMGCHFFETSAALRHFVDDAFHMLVREIRKRQKDTAEGMLAEATKPLSRWARFKNLFLWIFRRARYK</sequence>
<evidence type="ECO:0000256" key="5">
    <source>
        <dbReference type="ARBA" id="ARBA00022741"/>
    </source>
</evidence>
<dbReference type="NCBIfam" id="TIGR00231">
    <property type="entry name" value="small_GTP"/>
    <property type="match status" value="1"/>
</dbReference>
<dbReference type="InterPro" id="IPR020849">
    <property type="entry name" value="Small_GTPase_Ras-type"/>
</dbReference>
<organism evidence="11 12">
    <name type="scientific">Chionoecetes opilio</name>
    <name type="common">Atlantic snow crab</name>
    <name type="synonym">Cancer opilio</name>
    <dbReference type="NCBI Taxonomy" id="41210"/>
    <lineage>
        <taxon>Eukaryota</taxon>
        <taxon>Metazoa</taxon>
        <taxon>Ecdysozoa</taxon>
        <taxon>Arthropoda</taxon>
        <taxon>Crustacea</taxon>
        <taxon>Multicrustacea</taxon>
        <taxon>Malacostraca</taxon>
        <taxon>Eumalacostraca</taxon>
        <taxon>Eucarida</taxon>
        <taxon>Decapoda</taxon>
        <taxon>Pleocyemata</taxon>
        <taxon>Brachyura</taxon>
        <taxon>Eubrachyura</taxon>
        <taxon>Majoidea</taxon>
        <taxon>Majidae</taxon>
        <taxon>Chionoecetes</taxon>
    </lineage>
</organism>
<comment type="subcellular location">
    <subcellularLocation>
        <location evidence="1">Cell membrane</location>
    </subcellularLocation>
    <subcellularLocation>
        <location evidence="10">Endomembrane system</location>
        <topology evidence="10">Lipid-anchor</topology>
        <orientation evidence="10">Cytoplasmic side</orientation>
    </subcellularLocation>
</comment>
<comment type="caution">
    <text evidence="11">The sequence shown here is derived from an EMBL/GenBank/DDBJ whole genome shotgun (WGS) entry which is preliminary data.</text>
</comment>
<keyword evidence="8" id="KW-0472">Membrane</keyword>
<evidence type="ECO:0000256" key="6">
    <source>
        <dbReference type="ARBA" id="ARBA00022801"/>
    </source>
</evidence>
<evidence type="ECO:0000256" key="8">
    <source>
        <dbReference type="ARBA" id="ARBA00023136"/>
    </source>
</evidence>
<gene>
    <name evidence="11" type="primary">Rit1</name>
    <name evidence="11" type="ORF">GWK47_008478</name>
</gene>
<keyword evidence="5" id="KW-0547">Nucleotide-binding</keyword>
<evidence type="ECO:0000256" key="9">
    <source>
        <dbReference type="ARBA" id="ARBA00023288"/>
    </source>
</evidence>
<dbReference type="InterPro" id="IPR027417">
    <property type="entry name" value="P-loop_NTPase"/>
</dbReference>
<dbReference type="SMART" id="SM00176">
    <property type="entry name" value="RAN"/>
    <property type="match status" value="1"/>
</dbReference>
<evidence type="ECO:0000256" key="1">
    <source>
        <dbReference type="ARBA" id="ARBA00004236"/>
    </source>
</evidence>
<evidence type="ECO:0000256" key="4">
    <source>
        <dbReference type="ARBA" id="ARBA00022481"/>
    </source>
</evidence>
<dbReference type="Proteomes" id="UP000770661">
    <property type="component" value="Unassembled WGS sequence"/>
</dbReference>
<evidence type="ECO:0000256" key="7">
    <source>
        <dbReference type="ARBA" id="ARBA00023134"/>
    </source>
</evidence>
<proteinExistence type="predicted"/>
<dbReference type="Pfam" id="PF00071">
    <property type="entry name" value="Ras"/>
    <property type="match status" value="1"/>
</dbReference>
<reference evidence="11" key="1">
    <citation type="submission" date="2020-07" db="EMBL/GenBank/DDBJ databases">
        <title>The High-quality genome of the commercially important snow crab, Chionoecetes opilio.</title>
        <authorList>
            <person name="Jeong J.-H."/>
            <person name="Ryu S."/>
        </authorList>
    </citation>
    <scope>NUCLEOTIDE SEQUENCE</scope>
    <source>
        <strain evidence="11">MADBK_172401_WGS</strain>
        <tissue evidence="11">Digestive gland</tissue>
    </source>
</reference>
<dbReference type="GO" id="GO:0007165">
    <property type="term" value="P:signal transduction"/>
    <property type="evidence" value="ECO:0007669"/>
    <property type="project" value="InterPro"/>
</dbReference>
<keyword evidence="12" id="KW-1185">Reference proteome</keyword>
<dbReference type="SMART" id="SM00175">
    <property type="entry name" value="RAB"/>
    <property type="match status" value="1"/>
</dbReference>
<accession>A0A8J4Y626</accession>
<dbReference type="Gene3D" id="3.40.50.300">
    <property type="entry name" value="P-loop containing nucleotide triphosphate hydrolases"/>
    <property type="match status" value="1"/>
</dbReference>
<dbReference type="GO" id="GO:0003925">
    <property type="term" value="F:G protein activity"/>
    <property type="evidence" value="ECO:0007669"/>
    <property type="project" value="UniProtKB-EC"/>
</dbReference>
<evidence type="ECO:0000256" key="2">
    <source>
        <dbReference type="ARBA" id="ARBA00011984"/>
    </source>
</evidence>
<evidence type="ECO:0000313" key="11">
    <source>
        <dbReference type="EMBL" id="KAG0716934.1"/>
    </source>
</evidence>
<name>A0A8J4Y626_CHIOP</name>
<dbReference type="PANTHER" id="PTHR24070">
    <property type="entry name" value="RAS, DI-RAS, AND RHEB FAMILY MEMBERS OF SMALL GTPASE SUPERFAMILY"/>
    <property type="match status" value="1"/>
</dbReference>
<dbReference type="PROSITE" id="PS51421">
    <property type="entry name" value="RAS"/>
    <property type="match status" value="1"/>
</dbReference>
<dbReference type="FunFam" id="3.40.50.300:FF:000343">
    <property type="entry name" value="Ras family gtpase"/>
    <property type="match status" value="1"/>
</dbReference>
<keyword evidence="6" id="KW-0378">Hydrolase</keyword>
<dbReference type="SMART" id="SM00173">
    <property type="entry name" value="RAS"/>
    <property type="match status" value="1"/>
</dbReference>
<dbReference type="SMART" id="SM00174">
    <property type="entry name" value="RHO"/>
    <property type="match status" value="1"/>
</dbReference>
<dbReference type="InterPro" id="IPR005225">
    <property type="entry name" value="Small_GTP-bd"/>
</dbReference>
<protein>
    <recommendedName>
        <fullName evidence="2">small monomeric GTPase</fullName>
        <ecNumber evidence="2">3.6.5.2</ecNumber>
    </recommendedName>
</protein>
<keyword evidence="3" id="KW-1003">Cell membrane</keyword>
<keyword evidence="9" id="KW-0449">Lipoprotein</keyword>
<dbReference type="GO" id="GO:0005886">
    <property type="term" value="C:plasma membrane"/>
    <property type="evidence" value="ECO:0007669"/>
    <property type="project" value="UniProtKB-SubCell"/>
</dbReference>
<dbReference type="PRINTS" id="PR00449">
    <property type="entry name" value="RASTRNSFRMNG"/>
</dbReference>
<dbReference type="SUPFAM" id="SSF52540">
    <property type="entry name" value="P-loop containing nucleoside triphosphate hydrolases"/>
    <property type="match status" value="1"/>
</dbReference>